<dbReference type="GO" id="GO:0000978">
    <property type="term" value="F:RNA polymerase II cis-regulatory region sequence-specific DNA binding"/>
    <property type="evidence" value="ECO:0007669"/>
    <property type="project" value="TreeGrafter"/>
</dbReference>
<dbReference type="GO" id="GO:0005634">
    <property type="term" value="C:nucleus"/>
    <property type="evidence" value="ECO:0007669"/>
    <property type="project" value="UniProtKB-SubCell"/>
</dbReference>
<dbReference type="PROSITE" id="PS50118">
    <property type="entry name" value="HMG_BOX_2"/>
    <property type="match status" value="1"/>
</dbReference>
<evidence type="ECO:0000313" key="9">
    <source>
        <dbReference type="Proteomes" id="UP001474421"/>
    </source>
</evidence>
<protein>
    <submittedName>
        <fullName evidence="8">SRY-box 8</fullName>
    </submittedName>
</protein>
<dbReference type="AlphaFoldDB" id="A0AAW1CFS3"/>
<dbReference type="GO" id="GO:0048484">
    <property type="term" value="P:enteric nervous system development"/>
    <property type="evidence" value="ECO:0007669"/>
    <property type="project" value="TreeGrafter"/>
</dbReference>
<dbReference type="PANTHER" id="PTHR45803:SF2">
    <property type="entry name" value="TRANSCRIPTION FACTOR SOX-8"/>
    <property type="match status" value="1"/>
</dbReference>
<dbReference type="Pfam" id="PF00505">
    <property type="entry name" value="HMG_box"/>
    <property type="match status" value="1"/>
</dbReference>
<evidence type="ECO:0000256" key="5">
    <source>
        <dbReference type="ARBA" id="ARBA00023242"/>
    </source>
</evidence>
<name>A0AAW1CFS3_CROAD</name>
<comment type="caution">
    <text evidence="8">The sequence shown here is derived from an EMBL/GenBank/DDBJ whole genome shotgun (WGS) entry which is preliminary data.</text>
</comment>
<evidence type="ECO:0000256" key="4">
    <source>
        <dbReference type="ARBA" id="ARBA00023163"/>
    </source>
</evidence>
<dbReference type="GO" id="GO:0000981">
    <property type="term" value="F:DNA-binding transcription factor activity, RNA polymerase II-specific"/>
    <property type="evidence" value="ECO:0007669"/>
    <property type="project" value="TreeGrafter"/>
</dbReference>
<evidence type="ECO:0000256" key="3">
    <source>
        <dbReference type="ARBA" id="ARBA00023125"/>
    </source>
</evidence>
<dbReference type="SUPFAM" id="SSF47095">
    <property type="entry name" value="HMG-box"/>
    <property type="match status" value="1"/>
</dbReference>
<evidence type="ECO:0000256" key="2">
    <source>
        <dbReference type="ARBA" id="ARBA00023015"/>
    </source>
</evidence>
<dbReference type="GO" id="GO:0000122">
    <property type="term" value="P:negative regulation of transcription by RNA polymerase II"/>
    <property type="evidence" value="ECO:0007669"/>
    <property type="project" value="TreeGrafter"/>
</dbReference>
<dbReference type="GO" id="GO:0014032">
    <property type="term" value="P:neural crest cell development"/>
    <property type="evidence" value="ECO:0007669"/>
    <property type="project" value="TreeGrafter"/>
</dbReference>
<evidence type="ECO:0000256" key="6">
    <source>
        <dbReference type="PROSITE-ProRule" id="PRU00267"/>
    </source>
</evidence>
<dbReference type="Gene3D" id="1.10.30.10">
    <property type="entry name" value="High mobility group box domain"/>
    <property type="match status" value="1"/>
</dbReference>
<evidence type="ECO:0000259" key="7">
    <source>
        <dbReference type="PROSITE" id="PS50118"/>
    </source>
</evidence>
<dbReference type="InterPro" id="IPR050917">
    <property type="entry name" value="SOX_TF"/>
</dbReference>
<feature type="DNA-binding region" description="HMG box" evidence="6">
    <location>
        <begin position="35"/>
        <end position="74"/>
    </location>
</feature>
<dbReference type="GO" id="GO:0002009">
    <property type="term" value="P:morphogenesis of an epithelium"/>
    <property type="evidence" value="ECO:0007669"/>
    <property type="project" value="TreeGrafter"/>
</dbReference>
<accession>A0AAW1CFS3</accession>
<evidence type="ECO:0000256" key="1">
    <source>
        <dbReference type="ARBA" id="ARBA00004123"/>
    </source>
</evidence>
<dbReference type="InterPro" id="IPR036910">
    <property type="entry name" value="HMG_box_dom_sf"/>
</dbReference>
<organism evidence="8 9">
    <name type="scientific">Crotalus adamanteus</name>
    <name type="common">Eastern diamondback rattlesnake</name>
    <dbReference type="NCBI Taxonomy" id="8729"/>
    <lineage>
        <taxon>Eukaryota</taxon>
        <taxon>Metazoa</taxon>
        <taxon>Chordata</taxon>
        <taxon>Craniata</taxon>
        <taxon>Vertebrata</taxon>
        <taxon>Euteleostomi</taxon>
        <taxon>Lepidosauria</taxon>
        <taxon>Squamata</taxon>
        <taxon>Bifurcata</taxon>
        <taxon>Unidentata</taxon>
        <taxon>Episquamata</taxon>
        <taxon>Toxicofera</taxon>
        <taxon>Serpentes</taxon>
        <taxon>Colubroidea</taxon>
        <taxon>Viperidae</taxon>
        <taxon>Crotalinae</taxon>
        <taxon>Crotalus</taxon>
    </lineage>
</organism>
<dbReference type="GO" id="GO:0007422">
    <property type="term" value="P:peripheral nervous system development"/>
    <property type="evidence" value="ECO:0007669"/>
    <property type="project" value="TreeGrafter"/>
</dbReference>
<keyword evidence="9" id="KW-1185">Reference proteome</keyword>
<proteinExistence type="predicted"/>
<sequence>MCTAEVVELKDYNWSLVPMPMQGHGVLKAKLHVKVKRPMNTFQIWVQLACRKLADQYPHLHNAKLSKMLGKFWR</sequence>
<keyword evidence="5 6" id="KW-0539">Nucleus</keyword>
<dbReference type="PANTHER" id="PTHR45803">
    <property type="entry name" value="SOX100B"/>
    <property type="match status" value="1"/>
</dbReference>
<keyword evidence="4" id="KW-0804">Transcription</keyword>
<feature type="domain" description="HMG box" evidence="7">
    <location>
        <begin position="35"/>
        <end position="74"/>
    </location>
</feature>
<dbReference type="InterPro" id="IPR009071">
    <property type="entry name" value="HMG_box_dom"/>
</dbReference>
<gene>
    <name evidence="8" type="ORF">NXF25_003393</name>
</gene>
<keyword evidence="2" id="KW-0805">Transcription regulation</keyword>
<reference evidence="8 9" key="1">
    <citation type="journal article" date="2024" name="Proc. Natl. Acad. Sci. U.S.A.">
        <title>The genetic regulatory architecture and epigenomic basis for age-related changes in rattlesnake venom.</title>
        <authorList>
            <person name="Hogan M.P."/>
            <person name="Holding M.L."/>
            <person name="Nystrom G.S."/>
            <person name="Colston T.J."/>
            <person name="Bartlett D.A."/>
            <person name="Mason A.J."/>
            <person name="Ellsworth S.A."/>
            <person name="Rautsaw R.M."/>
            <person name="Lawrence K.C."/>
            <person name="Strickland J.L."/>
            <person name="He B."/>
            <person name="Fraser P."/>
            <person name="Margres M.J."/>
            <person name="Gilbert D.M."/>
            <person name="Gibbs H.L."/>
            <person name="Parkinson C.L."/>
            <person name="Rokyta D.R."/>
        </authorList>
    </citation>
    <scope>NUCLEOTIDE SEQUENCE [LARGE SCALE GENOMIC DNA]</scope>
    <source>
        <strain evidence="8">DRR0105</strain>
    </source>
</reference>
<evidence type="ECO:0000313" key="8">
    <source>
        <dbReference type="EMBL" id="KAK9412218.1"/>
    </source>
</evidence>
<comment type="subcellular location">
    <subcellularLocation>
        <location evidence="1">Nucleus</location>
    </subcellularLocation>
</comment>
<dbReference type="EMBL" id="JAOTOJ010000001">
    <property type="protein sequence ID" value="KAK9412218.1"/>
    <property type="molecule type" value="Genomic_DNA"/>
</dbReference>
<keyword evidence="3 6" id="KW-0238">DNA-binding</keyword>
<dbReference type="Proteomes" id="UP001474421">
    <property type="component" value="Unassembled WGS sequence"/>
</dbReference>